<reference evidence="2 3" key="1">
    <citation type="submission" date="2014-12" db="EMBL/GenBank/DDBJ databases">
        <title>Genome sequence of Methanobrevibacter arboriphilicus DH1, DSM1125.</title>
        <authorList>
            <person name="Poehlein A."/>
            <person name="Thauer R.K."/>
            <person name="Seedorf H."/>
            <person name="Daniel R."/>
        </authorList>
    </citation>
    <scope>NUCLEOTIDE SEQUENCE [LARGE SCALE GENOMIC DNA]</scope>
    <source>
        <strain evidence="2 3">DH1</strain>
    </source>
</reference>
<dbReference type="PANTHER" id="PTHR33937">
    <property type="entry name" value="IRON-MOLYBDENUM PROTEIN-RELATED-RELATED"/>
    <property type="match status" value="1"/>
</dbReference>
<dbReference type="Pfam" id="PF02579">
    <property type="entry name" value="Nitro_FeMo-Co"/>
    <property type="match status" value="1"/>
</dbReference>
<evidence type="ECO:0000313" key="3">
    <source>
        <dbReference type="Proteomes" id="UP000191661"/>
    </source>
</evidence>
<accession>A0A1V6N0M5</accession>
<dbReference type="InterPro" id="IPR003731">
    <property type="entry name" value="Di-Nase_FeMo-co_biosynth"/>
</dbReference>
<name>A0A1V6N0M5_METAZ</name>
<evidence type="ECO:0000313" key="2">
    <source>
        <dbReference type="EMBL" id="OQD58086.1"/>
    </source>
</evidence>
<dbReference type="PANTHER" id="PTHR33937:SF2">
    <property type="entry name" value="DINITROGENASE IRON-MOLYBDENUM COFACTOR BIOSYNTHESIS DOMAIN-CONTAINING PROTEIN"/>
    <property type="match status" value="1"/>
</dbReference>
<sequence>MSYRIAVTSDDGKYVNQHFGQATHFLLFEVEDDGKYEYLGSVKNNPTCSSDEKNKSEQAISLIDDVSILITQNLGKKPLEICMKKGIKPVISYKAIDDALDEVINDYKLK</sequence>
<dbReference type="Proteomes" id="UP000191661">
    <property type="component" value="Unassembled WGS sequence"/>
</dbReference>
<evidence type="ECO:0000259" key="1">
    <source>
        <dbReference type="Pfam" id="PF02579"/>
    </source>
</evidence>
<keyword evidence="3" id="KW-1185">Reference proteome</keyword>
<dbReference type="InterPro" id="IPR051840">
    <property type="entry name" value="NifX/NifY_domain"/>
</dbReference>
<comment type="caution">
    <text evidence="2">The sequence shown here is derived from an EMBL/GenBank/DDBJ whole genome shotgun (WGS) entry which is preliminary data.</text>
</comment>
<proteinExistence type="predicted"/>
<feature type="domain" description="Dinitrogenase iron-molybdenum cofactor biosynthesis" evidence="1">
    <location>
        <begin position="11"/>
        <end position="104"/>
    </location>
</feature>
<dbReference type="SUPFAM" id="SSF53146">
    <property type="entry name" value="Nitrogenase accessory factor-like"/>
    <property type="match status" value="1"/>
</dbReference>
<dbReference type="EMBL" id="JXMW01000029">
    <property type="protein sequence ID" value="OQD58086.1"/>
    <property type="molecule type" value="Genomic_DNA"/>
</dbReference>
<gene>
    <name evidence="2" type="ORF">MBBAR_29c00370</name>
</gene>
<protein>
    <submittedName>
        <fullName evidence="2">NifX-like protein</fullName>
    </submittedName>
</protein>
<dbReference type="RefSeq" id="WP_080461064.1">
    <property type="nucleotide sequence ID" value="NZ_JXMW01000029.1"/>
</dbReference>
<dbReference type="CDD" id="cd00562">
    <property type="entry name" value="NifX_NifB"/>
    <property type="match status" value="1"/>
</dbReference>
<dbReference type="Gene3D" id="3.30.420.130">
    <property type="entry name" value="Dinitrogenase iron-molybdenum cofactor biosynthesis domain"/>
    <property type="match status" value="1"/>
</dbReference>
<organism evidence="2 3">
    <name type="scientific">Methanobrevibacter arboriphilus JCM 13429 = DSM 1125</name>
    <dbReference type="NCBI Taxonomy" id="1300164"/>
    <lineage>
        <taxon>Archaea</taxon>
        <taxon>Methanobacteriati</taxon>
        <taxon>Methanobacteriota</taxon>
        <taxon>Methanomada group</taxon>
        <taxon>Methanobacteria</taxon>
        <taxon>Methanobacteriales</taxon>
        <taxon>Methanobacteriaceae</taxon>
        <taxon>Methanobrevibacter</taxon>
    </lineage>
</organism>
<dbReference type="OrthoDB" id="85838at2157"/>
<dbReference type="AlphaFoldDB" id="A0A1V6N0M5"/>
<dbReference type="InterPro" id="IPR036105">
    <property type="entry name" value="DiNase_FeMo-co_biosyn_sf"/>
</dbReference>